<feature type="compositionally biased region" description="Polar residues" evidence="1">
    <location>
        <begin position="319"/>
        <end position="337"/>
    </location>
</feature>
<gene>
    <name evidence="3" type="ORF">MCGM508_04240</name>
</gene>
<name>A0A0C3A414_MYCCA</name>
<dbReference type="AlphaFoldDB" id="A0A0C3A414"/>
<sequence>MKKLLVLLSSSIFFSLTTLSIYVLNSKNSANQVPNFVLKQKLEKEETDLSKIFDREAYISIKNKDDNVKEKVLQALKLKYKNLDFSLLDIDVEAKNTGEIDVKIAPKKDTNKYTKSVKIPCYIKTNLALILKENNDLGEIPINNVDEILKHIKNKDLLKTSFKSTDFYITNIREDSVKISATITGDFYEEGYLKFKAKKKILSSAIYKSNLELEKVEKDNVIKVLKDTYPSLKNENLDIDIDRQKKKITVKTISSSQFVGTVFLNFDLVKQKQNQQVDSKNIDTNSTIKNPNTSSNSLDLKKELDKNLSNNKIEKPNPSVLNKNNNSPTKNTILTIPNKNTNKSNKNSKTSGEIVGIAIGSTLGIGSIIGGGVASYLLYFKKRK</sequence>
<feature type="region of interest" description="Disordered" evidence="1">
    <location>
        <begin position="278"/>
        <end position="348"/>
    </location>
</feature>
<dbReference type="Proteomes" id="UP000031975">
    <property type="component" value="Unassembled WGS sequence"/>
</dbReference>
<evidence type="ECO:0000256" key="2">
    <source>
        <dbReference type="SAM" id="Phobius"/>
    </source>
</evidence>
<evidence type="ECO:0000256" key="1">
    <source>
        <dbReference type="SAM" id="MobiDB-lite"/>
    </source>
</evidence>
<accession>A0A0C3A414</accession>
<proteinExistence type="predicted"/>
<dbReference type="RefSeq" id="WP_041159919.1">
    <property type="nucleotide sequence ID" value="NZ_JXQB01000001.1"/>
</dbReference>
<feature type="compositionally biased region" description="Polar residues" evidence="1">
    <location>
        <begin position="278"/>
        <end position="298"/>
    </location>
</feature>
<organism evidence="3 4">
    <name type="scientific">Mycoplasma capricolum subsp. capricolum</name>
    <dbReference type="NCBI Taxonomy" id="40479"/>
    <lineage>
        <taxon>Bacteria</taxon>
        <taxon>Bacillati</taxon>
        <taxon>Mycoplasmatota</taxon>
        <taxon>Mollicutes</taxon>
        <taxon>Mycoplasmataceae</taxon>
        <taxon>Mycoplasma</taxon>
    </lineage>
</organism>
<keyword evidence="2" id="KW-0472">Membrane</keyword>
<evidence type="ECO:0000313" key="3">
    <source>
        <dbReference type="EMBL" id="KIM14241.1"/>
    </source>
</evidence>
<keyword evidence="2" id="KW-1133">Transmembrane helix</keyword>
<feature type="compositionally biased region" description="Low complexity" evidence="1">
    <location>
        <begin position="338"/>
        <end position="348"/>
    </location>
</feature>
<reference evidence="3 4" key="1">
    <citation type="submission" date="2015-01" db="EMBL/GenBank/DDBJ databases">
        <title>Draft Genome Sequence of Mycoplasma capricolum subsp. capricolum str. GM508D.</title>
        <authorList>
            <person name="Calcutt M.J."/>
            <person name="Foecking M.F."/>
        </authorList>
    </citation>
    <scope>NUCLEOTIDE SEQUENCE [LARGE SCALE GENOMIC DNA]</scope>
    <source>
        <strain evidence="3 4">GM508D</strain>
    </source>
</reference>
<keyword evidence="2" id="KW-0812">Transmembrane</keyword>
<dbReference type="EMBL" id="JXQB01000001">
    <property type="protein sequence ID" value="KIM14241.1"/>
    <property type="molecule type" value="Genomic_DNA"/>
</dbReference>
<protein>
    <submittedName>
        <fullName evidence="3">Membrane protein</fullName>
    </submittedName>
</protein>
<feature type="transmembrane region" description="Helical" evidence="2">
    <location>
        <begin position="354"/>
        <end position="379"/>
    </location>
</feature>
<comment type="caution">
    <text evidence="3">The sequence shown here is derived from an EMBL/GenBank/DDBJ whole genome shotgun (WGS) entry which is preliminary data.</text>
</comment>
<evidence type="ECO:0000313" key="4">
    <source>
        <dbReference type="Proteomes" id="UP000031975"/>
    </source>
</evidence>